<protein>
    <submittedName>
        <fullName evidence="3">BACON domain-containing protein</fullName>
    </submittedName>
</protein>
<feature type="compositionally biased region" description="Polar residues" evidence="1">
    <location>
        <begin position="423"/>
        <end position="432"/>
    </location>
</feature>
<organism evidence="3 4">
    <name type="scientific">Candidatus Cryptobacteroides merdigallinarum</name>
    <dbReference type="NCBI Taxonomy" id="2840770"/>
    <lineage>
        <taxon>Bacteria</taxon>
        <taxon>Pseudomonadati</taxon>
        <taxon>Bacteroidota</taxon>
        <taxon>Bacteroidia</taxon>
        <taxon>Bacteroidales</taxon>
        <taxon>Candidatus Cryptobacteroides</taxon>
    </lineage>
</organism>
<dbReference type="EMBL" id="JADIMQ010000025">
    <property type="protein sequence ID" value="MBO8447979.1"/>
    <property type="molecule type" value="Genomic_DNA"/>
</dbReference>
<feature type="domain" description="BACON" evidence="2">
    <location>
        <begin position="302"/>
        <end position="371"/>
    </location>
</feature>
<reference evidence="3" key="1">
    <citation type="submission" date="2020-10" db="EMBL/GenBank/DDBJ databases">
        <authorList>
            <person name="Gilroy R."/>
        </authorList>
    </citation>
    <scope>NUCLEOTIDE SEQUENCE</scope>
    <source>
        <strain evidence="3">20514</strain>
    </source>
</reference>
<dbReference type="Gene3D" id="2.60.40.10">
    <property type="entry name" value="Immunoglobulins"/>
    <property type="match status" value="1"/>
</dbReference>
<dbReference type="InterPro" id="IPR013783">
    <property type="entry name" value="Ig-like_fold"/>
</dbReference>
<accession>A0A9D9EI07</accession>
<dbReference type="InterPro" id="IPR024361">
    <property type="entry name" value="BACON"/>
</dbReference>
<name>A0A9D9EI07_9BACT</name>
<proteinExistence type="predicted"/>
<comment type="caution">
    <text evidence="3">The sequence shown here is derived from an EMBL/GenBank/DDBJ whole genome shotgun (WGS) entry which is preliminary data.</text>
</comment>
<reference evidence="3" key="2">
    <citation type="journal article" date="2021" name="PeerJ">
        <title>Extensive microbial diversity within the chicken gut microbiome revealed by metagenomics and culture.</title>
        <authorList>
            <person name="Gilroy R."/>
            <person name="Ravi A."/>
            <person name="Getino M."/>
            <person name="Pursley I."/>
            <person name="Horton D.L."/>
            <person name="Alikhan N.F."/>
            <person name="Baker D."/>
            <person name="Gharbi K."/>
            <person name="Hall N."/>
            <person name="Watson M."/>
            <person name="Adriaenssens E.M."/>
            <person name="Foster-Nyarko E."/>
            <person name="Jarju S."/>
            <person name="Secka A."/>
            <person name="Antonio M."/>
            <person name="Oren A."/>
            <person name="Chaudhuri R.R."/>
            <person name="La Ragione R."/>
            <person name="Hildebrand F."/>
            <person name="Pallen M.J."/>
        </authorList>
    </citation>
    <scope>NUCLEOTIDE SEQUENCE</scope>
    <source>
        <strain evidence="3">20514</strain>
    </source>
</reference>
<dbReference type="PROSITE" id="PS51257">
    <property type="entry name" value="PROKAR_LIPOPROTEIN"/>
    <property type="match status" value="1"/>
</dbReference>
<evidence type="ECO:0000313" key="3">
    <source>
        <dbReference type="EMBL" id="MBO8447979.1"/>
    </source>
</evidence>
<sequence>MKKTIFYLAAAAAMAVACDMENAGTYRQEEGVPFSLEASISSTKTTLDTEGYKVSWEDDDALSVIAGYADGSFMHYKFEKGEGNTFSCQKVSDPGNITTLDVFYPYDENNYAMDGDYGRAGLPFGVNCTQTGTGDAGHIDGALYGHVDMPAEGTPEISVAHASALFEVQVKNSGDSEINVTEIKLSNDAGKNMTGWFQINTADGTLNATNAYKEATLPVEEGSVGIGETGLFYITTAPFDLQAGSVLTVTVTASGADYVFEKTMESDEDGKFAPGTVNFLTAEITDIQEVDPDLTVGISPSYIAPVAASGTYEIQVTSTGDWRVTQSSGTEDWLSVDKTSGTGNDVVTVTLSGLSGGDSDVRTGTVLFRAGINETVLTIQHGYAQEIGGVVWAKANVGKPGTFAPAPDDPGMLYQYNSRTGWENPYPDTSSPRPADMPADDGTTTGPAAWSAENDPCPEGWRVPTVNEVAALVGSESARNYGWLDASSGGFSIPGAVLGLPQEKAKSATPSNMLGGIFLPCSGNFHYRSDRTYQNPGHVTMNTATGKTDDSDGTLRYRYVVKIMSDTEAVLPPGTYWSWGELYAAYSVRCVADVN</sequence>
<dbReference type="AlphaFoldDB" id="A0A9D9EI07"/>
<dbReference type="Proteomes" id="UP000810252">
    <property type="component" value="Unassembled WGS sequence"/>
</dbReference>
<gene>
    <name evidence="3" type="ORF">IAC29_01745</name>
</gene>
<dbReference type="Pfam" id="PF19190">
    <property type="entry name" value="BACON_2"/>
    <property type="match status" value="1"/>
</dbReference>
<evidence type="ECO:0000256" key="1">
    <source>
        <dbReference type="SAM" id="MobiDB-lite"/>
    </source>
</evidence>
<dbReference type="CDD" id="cd14948">
    <property type="entry name" value="BACON"/>
    <property type="match status" value="1"/>
</dbReference>
<evidence type="ECO:0000313" key="4">
    <source>
        <dbReference type="Proteomes" id="UP000810252"/>
    </source>
</evidence>
<feature type="region of interest" description="Disordered" evidence="1">
    <location>
        <begin position="423"/>
        <end position="447"/>
    </location>
</feature>
<evidence type="ECO:0000259" key="2">
    <source>
        <dbReference type="Pfam" id="PF19190"/>
    </source>
</evidence>